<reference evidence="1" key="1">
    <citation type="submission" date="2020-05" db="EMBL/GenBank/DDBJ databases">
        <authorList>
            <person name="Chiriac C."/>
            <person name="Salcher M."/>
            <person name="Ghai R."/>
            <person name="Kavagutti S V."/>
        </authorList>
    </citation>
    <scope>NUCLEOTIDE SEQUENCE</scope>
</reference>
<dbReference type="PROSITE" id="PS51257">
    <property type="entry name" value="PROKAR_LIPOPROTEIN"/>
    <property type="match status" value="1"/>
</dbReference>
<evidence type="ECO:0000313" key="1">
    <source>
        <dbReference type="EMBL" id="CAB4917094.1"/>
    </source>
</evidence>
<accession>A0A6J7HBT7</accession>
<sequence>MRILTKKSTAAVAGLIATVGMLSACSSSDTSTSESVSSEIATVEQGASTSAVPADVAQAFFVAYCNKQQGTLNEATGECTTADGSTSKIDVTQTNPESAAIVVGLAYEDANQVDIPGCPTAAEFKAAASGDTPPSITLDCQIAAIEAMTAALSA</sequence>
<protein>
    <submittedName>
        <fullName evidence="1">Unannotated protein</fullName>
    </submittedName>
</protein>
<gene>
    <name evidence="1" type="ORF">UFOPK3576_01482</name>
</gene>
<name>A0A6J7HBT7_9ZZZZ</name>
<proteinExistence type="predicted"/>
<dbReference type="AlphaFoldDB" id="A0A6J7HBT7"/>
<organism evidence="1">
    <name type="scientific">freshwater metagenome</name>
    <dbReference type="NCBI Taxonomy" id="449393"/>
    <lineage>
        <taxon>unclassified sequences</taxon>
        <taxon>metagenomes</taxon>
        <taxon>ecological metagenomes</taxon>
    </lineage>
</organism>
<dbReference type="EMBL" id="CAFBMO010000086">
    <property type="protein sequence ID" value="CAB4917094.1"/>
    <property type="molecule type" value="Genomic_DNA"/>
</dbReference>